<accession>A0AB39UYY0</accession>
<keyword evidence="1" id="KW-0472">Membrane</keyword>
<dbReference type="KEGG" id="tcd:AAIA72_04850"/>
<reference evidence="2" key="1">
    <citation type="submission" date="2024-05" db="EMBL/GenBank/DDBJ databases">
        <title>Genome sequencing of novel strain.</title>
        <authorList>
            <person name="Ganbat D."/>
            <person name="Ganbat S."/>
            <person name="Lee S.-J."/>
        </authorList>
    </citation>
    <scope>NUCLEOTIDE SEQUENCE</scope>
    <source>
        <strain evidence="2">SMD15-11</strain>
    </source>
</reference>
<gene>
    <name evidence="2" type="ORF">AAIA72_04850</name>
</gene>
<evidence type="ECO:0008006" key="3">
    <source>
        <dbReference type="Google" id="ProtNLM"/>
    </source>
</evidence>
<organism evidence="2">
    <name type="scientific">Thermohahella caldifontis</name>
    <dbReference type="NCBI Taxonomy" id="3142973"/>
    <lineage>
        <taxon>Bacteria</taxon>
        <taxon>Pseudomonadati</taxon>
        <taxon>Pseudomonadota</taxon>
        <taxon>Gammaproteobacteria</taxon>
        <taxon>Oceanospirillales</taxon>
        <taxon>Hahellaceae</taxon>
        <taxon>Thermohahella</taxon>
    </lineage>
</organism>
<feature type="transmembrane region" description="Helical" evidence="1">
    <location>
        <begin position="76"/>
        <end position="105"/>
    </location>
</feature>
<dbReference type="EMBL" id="CP154858">
    <property type="protein sequence ID" value="XDT73303.1"/>
    <property type="molecule type" value="Genomic_DNA"/>
</dbReference>
<feature type="transmembrane region" description="Helical" evidence="1">
    <location>
        <begin position="126"/>
        <end position="153"/>
    </location>
</feature>
<protein>
    <recommendedName>
        <fullName evidence="3">B box-type domain-containing protein</fullName>
    </recommendedName>
</protein>
<feature type="transmembrane region" description="Helical" evidence="1">
    <location>
        <begin position="159"/>
        <end position="185"/>
    </location>
</feature>
<keyword evidence="1" id="KW-1133">Transmembrane helix</keyword>
<feature type="transmembrane region" description="Helical" evidence="1">
    <location>
        <begin position="206"/>
        <end position="226"/>
    </location>
</feature>
<evidence type="ECO:0000256" key="1">
    <source>
        <dbReference type="SAM" id="Phobius"/>
    </source>
</evidence>
<proteinExistence type="predicted"/>
<keyword evidence="1" id="KW-0812">Transmembrane</keyword>
<dbReference type="RefSeq" id="WP_369602297.1">
    <property type="nucleotide sequence ID" value="NZ_CP154858.1"/>
</dbReference>
<name>A0AB39UYY0_9GAMM</name>
<sequence length="473" mass="52541">MSERHCYYHPLEAARWQCRGCQRLLCSRCVPVNDKRTGHCPLCRAPLRYLGSANTAVPFWNRLGAFFVYPLGRAPLVLILICTLLPAFMTPGLLSLAVSLLLLAAQTRYLYAVLEHTSEGELSPPPLGVAFSGGGLVLVIQQVVIFVVMAAAVEMSARFLGPVAGVIVMLAVLLALPATVMLLALEGQLGEALNPLRWLALMSALKWPYFVLYGYLVLLVLGAGVVTDFMWQHFSPAVAQALAGMSASYLSIVAFHLMGYLLFQYQDRLGYAADSSEELPAEQGPRSDNETLRDVDLRLREGDFRAAAGALEGYVERHRQDTQQVPRLFRILVEMDDNDRILRLQRVFMEHFVLSTHAADLAALIERCRKADAGWLPSNAERVFQAAESLYQSGHTRLALWMLKDYHNRFANEPMWVADALLLTARILANHVRNAAKARNFLTVVAKRYPERAAKAQALLAELDQHGTLADGR</sequence>
<evidence type="ECO:0000313" key="2">
    <source>
        <dbReference type="EMBL" id="XDT73303.1"/>
    </source>
</evidence>
<dbReference type="AlphaFoldDB" id="A0AB39UYY0"/>
<feature type="transmembrane region" description="Helical" evidence="1">
    <location>
        <begin position="238"/>
        <end position="263"/>
    </location>
</feature>